<name>A0A3P8A9K1_HELPZ</name>
<dbReference type="OrthoDB" id="5900432at2759"/>
<dbReference type="AlphaFoldDB" id="A0A3P8A9K1"/>
<reference evidence="3" key="2">
    <citation type="submission" date="2019-09" db="UniProtKB">
        <authorList>
            <consortium name="WormBaseParasite"/>
        </authorList>
    </citation>
    <scope>IDENTIFICATION</scope>
</reference>
<gene>
    <name evidence="1" type="ORF">HPBE_LOCUS17030</name>
</gene>
<sequence>MEEEPCSARYLNLYGREKEAKELLKNITIYSKLEVLVVEDCNLRDEDLEVIPSPKQSMKLLSLRSNALSNPWSTLAEKFPNLTHLNVMMNPQLNFSTDCVVLSKRLLWCVKFDFGDGAWSEEGSKLDESKLNFIRGYCPGLLTVNGNKVGAVSEDDLLDGNSDVEDLSKEVFKIQPSVFSCMNMSLLVSVTFRKTAHGMTARTEESKLIYAYNLAINYGLSAPTLETLNDLLRLWTGGEHYKNICTSLRSEVQRMLEKYRYNIHYYCRRCDAFLPSRFSVCTTSSCPLQNVKCKRSKEMKRTSVHTVAIRPQLETVLRSALDDLIAAHQAHHAGQPCPSKSETFHFAAYTGDIESNDAFLRGDIHVILTMNFDGVTFKKLSRAEAWPLYLRLEGLQLELRQLEEEPLVMSDRTGRPWRCVVKLSHAIMDMAAIRVLYKSPKWGSLYGCHLCRQRGERDGRRVLWHLPLASHHDRRTRQNILHDAEAKEYGLTGPTKMMEMLTMERCRPDSLHLMDEGLTGDLFKELFSGRGRLPDFRVGKINASLLAVAMEKISNYTYSSAAILDLKDLSSCTGSEKRALAGVLFALAGAQNMCSNPVASVALLSYWILMRQLEYAHMNETNLRAVRDTASKLKLLWGQLTPRLFTLKLHVLLDHAIVEDVFYAGPPNFWTSAGFESIHKRLQMKVALSATNSEGLVFERILLRKELLWKLHDECLKTGRPEFYSLFKRMHDGDTRRSGIRTELHLGWFVPRYCELQLPELRDAHRDAIEHYRHRFTLSSRLGRDDGKKYYVSRYYWSRPSETEQSCAMIMEADVITFGNVILFLYDPTTKECLVFLEEFLVKDPFEALASSLGECRHPVKGAAADALRGIRRENRFFKEVSSSTFSIRNAYSIVGSAVMAKINGIRYISRVL</sequence>
<dbReference type="SUPFAM" id="SSF52047">
    <property type="entry name" value="RNI-like"/>
    <property type="match status" value="1"/>
</dbReference>
<reference evidence="1 2" key="1">
    <citation type="submission" date="2018-11" db="EMBL/GenBank/DDBJ databases">
        <authorList>
            <consortium name="Pathogen Informatics"/>
        </authorList>
    </citation>
    <scope>NUCLEOTIDE SEQUENCE [LARGE SCALE GENOMIC DNA]</scope>
</reference>
<keyword evidence="2" id="KW-1185">Reference proteome</keyword>
<evidence type="ECO:0000313" key="1">
    <source>
        <dbReference type="EMBL" id="VDP07741.1"/>
    </source>
</evidence>
<organism evidence="1">
    <name type="scientific">Heligmosomoides polygyrus</name>
    <name type="common">Parasitic roundworm</name>
    <dbReference type="NCBI Taxonomy" id="6339"/>
    <lineage>
        <taxon>Eukaryota</taxon>
        <taxon>Metazoa</taxon>
        <taxon>Ecdysozoa</taxon>
        <taxon>Nematoda</taxon>
        <taxon>Chromadorea</taxon>
        <taxon>Rhabditida</taxon>
        <taxon>Rhabditina</taxon>
        <taxon>Rhabditomorpha</taxon>
        <taxon>Strongyloidea</taxon>
        <taxon>Heligmosomidae</taxon>
        <taxon>Heligmosomoides</taxon>
    </lineage>
</organism>
<dbReference type="WBParaSite" id="HPBE_0001703101-mRNA-1">
    <property type="protein sequence ID" value="HPBE_0001703101-mRNA-1"/>
    <property type="gene ID" value="HPBE_0001703101"/>
</dbReference>
<accession>A0A3P8A9K1</accession>
<dbReference type="Proteomes" id="UP000050761">
    <property type="component" value="Unassembled WGS sequence"/>
</dbReference>
<dbReference type="EMBL" id="UZAH01029760">
    <property type="protein sequence ID" value="VDP07741.1"/>
    <property type="molecule type" value="Genomic_DNA"/>
</dbReference>
<proteinExistence type="predicted"/>
<protein>
    <submittedName>
        <fullName evidence="3">Protein kinase domain-containing protein</fullName>
    </submittedName>
</protein>
<evidence type="ECO:0000313" key="3">
    <source>
        <dbReference type="WBParaSite" id="HPBE_0001703101-mRNA-1"/>
    </source>
</evidence>
<dbReference type="InterPro" id="IPR032675">
    <property type="entry name" value="LRR_dom_sf"/>
</dbReference>
<dbReference type="Gene3D" id="3.80.10.10">
    <property type="entry name" value="Ribonuclease Inhibitor"/>
    <property type="match status" value="1"/>
</dbReference>
<evidence type="ECO:0000313" key="2">
    <source>
        <dbReference type="Proteomes" id="UP000050761"/>
    </source>
</evidence>